<evidence type="ECO:0000259" key="3">
    <source>
        <dbReference type="Pfam" id="PF13271"/>
    </source>
</evidence>
<reference evidence="4 5" key="1">
    <citation type="journal article" date="2021" name="Elife">
        <title>Chloroplast acquisition without the gene transfer in kleptoplastic sea slugs, Plakobranchus ocellatus.</title>
        <authorList>
            <person name="Maeda T."/>
            <person name="Takahashi S."/>
            <person name="Yoshida T."/>
            <person name="Shimamura S."/>
            <person name="Takaki Y."/>
            <person name="Nagai Y."/>
            <person name="Toyoda A."/>
            <person name="Suzuki Y."/>
            <person name="Arimoto A."/>
            <person name="Ishii H."/>
            <person name="Satoh N."/>
            <person name="Nishiyama T."/>
            <person name="Hasebe M."/>
            <person name="Maruyama T."/>
            <person name="Minagawa J."/>
            <person name="Obokata J."/>
            <person name="Shigenobu S."/>
        </authorList>
    </citation>
    <scope>NUCLEOTIDE SEQUENCE [LARGE SCALE GENOMIC DNA]</scope>
</reference>
<evidence type="ECO:0000313" key="4">
    <source>
        <dbReference type="EMBL" id="GFS15505.1"/>
    </source>
</evidence>
<feature type="domain" description="DUF4062" evidence="3">
    <location>
        <begin position="23"/>
        <end position="137"/>
    </location>
</feature>
<protein>
    <submittedName>
        <fullName evidence="4">Peptidase inhibitor 16</fullName>
    </submittedName>
</protein>
<dbReference type="InterPro" id="IPR051191">
    <property type="entry name" value="DCAF12"/>
</dbReference>
<evidence type="ECO:0000256" key="1">
    <source>
        <dbReference type="ARBA" id="ARBA00022737"/>
    </source>
</evidence>
<dbReference type="PANTHER" id="PTHR19860">
    <property type="entry name" value="DDB1- AND CUL4-ASSOCIATED FACTOR 12-RELATED"/>
    <property type="match status" value="1"/>
</dbReference>
<dbReference type="InterPro" id="IPR025139">
    <property type="entry name" value="DUF4062"/>
</dbReference>
<evidence type="ECO:0000313" key="5">
    <source>
        <dbReference type="Proteomes" id="UP000762676"/>
    </source>
</evidence>
<accession>A0AAV4IZQ1</accession>
<evidence type="ECO:0000256" key="2">
    <source>
        <dbReference type="SAM" id="MobiDB-lite"/>
    </source>
</evidence>
<dbReference type="EMBL" id="BMAT01002848">
    <property type="protein sequence ID" value="GFS15505.1"/>
    <property type="molecule type" value="Genomic_DNA"/>
</dbReference>
<proteinExistence type="predicted"/>
<dbReference type="AlphaFoldDB" id="A0AAV4IZQ1"/>
<dbReference type="Proteomes" id="UP000762676">
    <property type="component" value="Unassembled WGS sequence"/>
</dbReference>
<gene>
    <name evidence="4" type="ORF">ElyMa_001451000</name>
</gene>
<sequence length="235" mass="27040">MDAPQKKPDLIVKRKLKNAKTLRVFFSSPFGGMEEEREELTRKYFPHFQHACNVRGVQFVPVDMRWGITSEASDNAQVVNIVLREIDRSDIFIGFFGQRYGWHGETDELLQQNIDNAVGRYPFLNKARGKSVTELEFMHGHLNKPGQMPAAICFRDKAYDDSVREKAQAMGDKKTVFKYTSESEHASQMMEDLIQRVKSTEKDVDLNLDNDSDCWTDKGRRFQTSGPWKVKAPSP</sequence>
<dbReference type="Pfam" id="PF13271">
    <property type="entry name" value="DUF4062"/>
    <property type="match status" value="1"/>
</dbReference>
<keyword evidence="1" id="KW-0677">Repeat</keyword>
<name>A0AAV4IZQ1_9GAST</name>
<dbReference type="PANTHER" id="PTHR19860:SF40">
    <property type="entry name" value="WD40 REPEAT-CONTAINING PROTEIN"/>
    <property type="match status" value="1"/>
</dbReference>
<keyword evidence="5" id="KW-1185">Reference proteome</keyword>
<organism evidence="4 5">
    <name type="scientific">Elysia marginata</name>
    <dbReference type="NCBI Taxonomy" id="1093978"/>
    <lineage>
        <taxon>Eukaryota</taxon>
        <taxon>Metazoa</taxon>
        <taxon>Spiralia</taxon>
        <taxon>Lophotrochozoa</taxon>
        <taxon>Mollusca</taxon>
        <taxon>Gastropoda</taxon>
        <taxon>Heterobranchia</taxon>
        <taxon>Euthyneura</taxon>
        <taxon>Panpulmonata</taxon>
        <taxon>Sacoglossa</taxon>
        <taxon>Placobranchoidea</taxon>
        <taxon>Plakobranchidae</taxon>
        <taxon>Elysia</taxon>
    </lineage>
</organism>
<dbReference type="GO" id="GO:0080008">
    <property type="term" value="C:Cul4-RING E3 ubiquitin ligase complex"/>
    <property type="evidence" value="ECO:0007669"/>
    <property type="project" value="TreeGrafter"/>
</dbReference>
<feature type="region of interest" description="Disordered" evidence="2">
    <location>
        <begin position="216"/>
        <end position="235"/>
    </location>
</feature>
<comment type="caution">
    <text evidence="4">The sequence shown here is derived from an EMBL/GenBank/DDBJ whole genome shotgun (WGS) entry which is preliminary data.</text>
</comment>